<evidence type="ECO:0000259" key="13">
    <source>
        <dbReference type="PROSITE" id="PS51030"/>
    </source>
</evidence>
<dbReference type="InterPro" id="IPR000536">
    <property type="entry name" value="Nucl_hrmn_rcpt_lig-bd"/>
</dbReference>
<feature type="coiled-coil region" evidence="11">
    <location>
        <begin position="384"/>
        <end position="425"/>
    </location>
</feature>
<dbReference type="GO" id="GO:0005634">
    <property type="term" value="C:nucleus"/>
    <property type="evidence" value="ECO:0007669"/>
    <property type="project" value="UniProtKB-SubCell"/>
</dbReference>
<feature type="compositionally biased region" description="Polar residues" evidence="12">
    <location>
        <begin position="314"/>
        <end position="331"/>
    </location>
</feature>
<keyword evidence="10" id="KW-0539">Nucleus</keyword>
<comment type="subcellular location">
    <subcellularLocation>
        <location evidence="1">Nucleus</location>
    </subcellularLocation>
</comment>
<evidence type="ECO:0000256" key="7">
    <source>
        <dbReference type="ARBA" id="ARBA00023125"/>
    </source>
</evidence>
<dbReference type="SMART" id="SM00399">
    <property type="entry name" value="ZnF_C4"/>
    <property type="match status" value="1"/>
</dbReference>
<comment type="caution">
    <text evidence="15">The sequence shown here is derived from an EMBL/GenBank/DDBJ whole genome shotgun (WGS) entry which is preliminary data.</text>
</comment>
<evidence type="ECO:0000256" key="10">
    <source>
        <dbReference type="ARBA" id="ARBA00023242"/>
    </source>
</evidence>
<evidence type="ECO:0000256" key="11">
    <source>
        <dbReference type="SAM" id="Coils"/>
    </source>
</evidence>
<dbReference type="SUPFAM" id="SSF48508">
    <property type="entry name" value="Nuclear receptor ligand-binding domain"/>
    <property type="match status" value="1"/>
</dbReference>
<dbReference type="InterPro" id="IPR035500">
    <property type="entry name" value="NHR-like_dom_sf"/>
</dbReference>
<evidence type="ECO:0000256" key="6">
    <source>
        <dbReference type="ARBA" id="ARBA00023015"/>
    </source>
</evidence>
<dbReference type="OrthoDB" id="9984314at2759"/>
<evidence type="ECO:0000256" key="5">
    <source>
        <dbReference type="ARBA" id="ARBA00022833"/>
    </source>
</evidence>
<evidence type="ECO:0008006" key="17">
    <source>
        <dbReference type="Google" id="ProtNLM"/>
    </source>
</evidence>
<keyword evidence="3" id="KW-0479">Metal-binding</keyword>
<evidence type="ECO:0000313" key="15">
    <source>
        <dbReference type="EMBL" id="CAD6185319.1"/>
    </source>
</evidence>
<dbReference type="FunFam" id="3.30.50.10:FF:000030">
    <property type="entry name" value="Nuclear Hormone Receptor family"/>
    <property type="match status" value="1"/>
</dbReference>
<proteinExistence type="inferred from homology"/>
<keyword evidence="6" id="KW-0805">Transcription regulation</keyword>
<evidence type="ECO:0000256" key="9">
    <source>
        <dbReference type="ARBA" id="ARBA00023170"/>
    </source>
</evidence>
<feature type="compositionally biased region" description="Basic and acidic residues" evidence="12">
    <location>
        <begin position="1"/>
        <end position="37"/>
    </location>
</feature>
<feature type="domain" description="NR LBD" evidence="14">
    <location>
        <begin position="705"/>
        <end position="903"/>
    </location>
</feature>
<dbReference type="Gene3D" id="3.30.50.10">
    <property type="entry name" value="Erythroid Transcription Factor GATA-1, subunit A"/>
    <property type="match status" value="1"/>
</dbReference>
<protein>
    <recommendedName>
        <fullName evidence="17">Nuclear receptor domain-containing protein</fullName>
    </recommendedName>
</protein>
<dbReference type="SMART" id="SM00430">
    <property type="entry name" value="HOLI"/>
    <property type="match status" value="1"/>
</dbReference>
<keyword evidence="7" id="KW-0238">DNA-binding</keyword>
<dbReference type="InterPro" id="IPR050274">
    <property type="entry name" value="Nuclear_hormone_rcpt_NR2"/>
</dbReference>
<dbReference type="Pfam" id="PF00105">
    <property type="entry name" value="zf-C4"/>
    <property type="match status" value="1"/>
</dbReference>
<keyword evidence="5" id="KW-0862">Zinc</keyword>
<dbReference type="PANTHER" id="PTHR24083">
    <property type="entry name" value="NUCLEAR HORMONE RECEPTOR"/>
    <property type="match status" value="1"/>
</dbReference>
<dbReference type="PRINTS" id="PR00047">
    <property type="entry name" value="STROIDFINGER"/>
</dbReference>
<evidence type="ECO:0000256" key="1">
    <source>
        <dbReference type="ARBA" id="ARBA00004123"/>
    </source>
</evidence>
<feature type="region of interest" description="Disordered" evidence="12">
    <location>
        <begin position="285"/>
        <end position="340"/>
    </location>
</feature>
<evidence type="ECO:0000256" key="8">
    <source>
        <dbReference type="ARBA" id="ARBA00023163"/>
    </source>
</evidence>
<reference evidence="15" key="1">
    <citation type="submission" date="2020-10" db="EMBL/GenBank/DDBJ databases">
        <authorList>
            <person name="Kikuchi T."/>
        </authorList>
    </citation>
    <scope>NUCLEOTIDE SEQUENCE</scope>
    <source>
        <strain evidence="15">NKZ352</strain>
    </source>
</reference>
<sequence>MNVEHWKDGKALKPFHHEQGQEEKTVEIGNADSERGAEQVPEFGDYEKHTQRPMFRTATSGPRVIHIGKKHEWRQMTSEAKKARVAARIGQAELSRLPTSSETTQQLLVQVEEKRRNLDRRCSEYENNLALVGRGQILNEQLNSEMDFLTVSEDFPKQFQEAQKGNVRLKGQVESLEKAAKKRTESVEKLAGRLAAVQDETRHVGFRLDSEIKEEKALQMRYRNVETKVLEAETSSSKIEAEIEKVRRKIEKDSEIETDFQIYLQQLKSADSWLKVGGKLRNEFSRTSNDRLGHPGDKNLSQRDIGKQLRKTQKSPSNASSKPTSEYNSQALEKEKVGEKKKKESIMPKIWVGEEVSNLLLTNGKLEEKFKVLKALRRESDEGNEKLGRDIEIWREKVNEIEAEISRLRMEQNEAAEANQHLRAELAVLKPYVVSDALSGISLSRYSLLFPHGNLTERAPNSRLHVFLLCSLHTHAQYRTILGIHIMMSIEGPPTQKREDFAAELLNEESDQMQAAENKEIVQYLPRNVCPSICVVCGDSATGYHYEVPSCNGCKTFFRRTVMSQKVYECQKNGTCFKVPPKERRCSCRACRFEKCVEVGMNPLAIQRTEELEDNSMVRTILSKRRRDETSQKPRSFKVMSDISTIENSLNKVIEGLLYLEIKTEKFRACSYNPKAWSLPSLKDCLDSASAIAFADEYQPMPNWPLKQLTREDLMAFKDGKRCHQQKERKHWFAFDILTTVEYAKTFMFMHKLSKLDQIVLLKAVVLMCMNFNEAFFSYEKKSDRIFYPDGTFLPTNRPAPFNDAHRTIYTKAIGAIMRTQLNKHEYVLVKAIALCNPAVEGLSHALLSYCLANRGPSHYVSCIALIDSLENQQKLQKDFHVVLKMTRKPQFGCSVLVDEIME</sequence>
<keyword evidence="4" id="KW-0863">Zinc-finger</keyword>
<dbReference type="AlphaFoldDB" id="A0A8S1GPY4"/>
<keyword evidence="8" id="KW-0804">Transcription</keyword>
<dbReference type="GO" id="GO:0000978">
    <property type="term" value="F:RNA polymerase II cis-regulatory region sequence-specific DNA binding"/>
    <property type="evidence" value="ECO:0007669"/>
    <property type="project" value="InterPro"/>
</dbReference>
<dbReference type="Gene3D" id="1.10.565.10">
    <property type="entry name" value="Retinoid X Receptor"/>
    <property type="match status" value="1"/>
</dbReference>
<feature type="region of interest" description="Disordered" evidence="12">
    <location>
        <begin position="1"/>
        <end position="56"/>
    </location>
</feature>
<dbReference type="PROSITE" id="PS00031">
    <property type="entry name" value="NUCLEAR_REC_DBD_1"/>
    <property type="match status" value="1"/>
</dbReference>
<dbReference type="SUPFAM" id="SSF57716">
    <property type="entry name" value="Glucocorticoid receptor-like (DNA-binding domain)"/>
    <property type="match status" value="1"/>
</dbReference>
<evidence type="ECO:0000259" key="14">
    <source>
        <dbReference type="PROSITE" id="PS51843"/>
    </source>
</evidence>
<accession>A0A8S1GPY4</accession>
<dbReference type="Proteomes" id="UP000835052">
    <property type="component" value="Unassembled WGS sequence"/>
</dbReference>
<keyword evidence="11" id="KW-0175">Coiled coil</keyword>
<dbReference type="InterPro" id="IPR013088">
    <property type="entry name" value="Znf_NHR/GATA"/>
</dbReference>
<evidence type="ECO:0000256" key="3">
    <source>
        <dbReference type="ARBA" id="ARBA00022723"/>
    </source>
</evidence>
<gene>
    <name evidence="15" type="ORF">CAUJ_LOCUS1238</name>
</gene>
<evidence type="ECO:0000313" key="16">
    <source>
        <dbReference type="Proteomes" id="UP000835052"/>
    </source>
</evidence>
<dbReference type="PROSITE" id="PS51030">
    <property type="entry name" value="NUCLEAR_REC_DBD_2"/>
    <property type="match status" value="1"/>
</dbReference>
<dbReference type="GO" id="GO:0003700">
    <property type="term" value="F:DNA-binding transcription factor activity"/>
    <property type="evidence" value="ECO:0007669"/>
    <property type="project" value="InterPro"/>
</dbReference>
<evidence type="ECO:0000256" key="12">
    <source>
        <dbReference type="SAM" id="MobiDB-lite"/>
    </source>
</evidence>
<dbReference type="GO" id="GO:0008270">
    <property type="term" value="F:zinc ion binding"/>
    <property type="evidence" value="ECO:0007669"/>
    <property type="project" value="UniProtKB-KW"/>
</dbReference>
<organism evidence="15 16">
    <name type="scientific">Caenorhabditis auriculariae</name>
    <dbReference type="NCBI Taxonomy" id="2777116"/>
    <lineage>
        <taxon>Eukaryota</taxon>
        <taxon>Metazoa</taxon>
        <taxon>Ecdysozoa</taxon>
        <taxon>Nematoda</taxon>
        <taxon>Chromadorea</taxon>
        <taxon>Rhabditida</taxon>
        <taxon>Rhabditina</taxon>
        <taxon>Rhabditomorpha</taxon>
        <taxon>Rhabditoidea</taxon>
        <taxon>Rhabditidae</taxon>
        <taxon>Peloderinae</taxon>
        <taxon>Caenorhabditis</taxon>
    </lineage>
</organism>
<dbReference type="InterPro" id="IPR001628">
    <property type="entry name" value="Znf_hrmn_rcpt"/>
</dbReference>
<dbReference type="InterPro" id="IPR049636">
    <property type="entry name" value="HNF4-like_DBD"/>
</dbReference>
<dbReference type="CDD" id="cd06960">
    <property type="entry name" value="NR_DBD_HNF4A"/>
    <property type="match status" value="1"/>
</dbReference>
<name>A0A8S1GPY4_9PELO</name>
<comment type="similarity">
    <text evidence="2">Belongs to the nuclear hormone receptor family.</text>
</comment>
<evidence type="ECO:0000256" key="4">
    <source>
        <dbReference type="ARBA" id="ARBA00022771"/>
    </source>
</evidence>
<dbReference type="EMBL" id="CAJGYM010000002">
    <property type="protein sequence ID" value="CAD6185319.1"/>
    <property type="molecule type" value="Genomic_DNA"/>
</dbReference>
<feature type="domain" description="Nuclear receptor" evidence="13">
    <location>
        <begin position="531"/>
        <end position="608"/>
    </location>
</feature>
<keyword evidence="16" id="KW-1185">Reference proteome</keyword>
<keyword evidence="9" id="KW-0675">Receptor</keyword>
<dbReference type="PROSITE" id="PS51843">
    <property type="entry name" value="NR_LBD"/>
    <property type="match status" value="1"/>
</dbReference>
<dbReference type="Pfam" id="PF00104">
    <property type="entry name" value="Hormone_recep"/>
    <property type="match status" value="1"/>
</dbReference>
<feature type="coiled-coil region" evidence="11">
    <location>
        <begin position="101"/>
        <end position="128"/>
    </location>
</feature>
<feature type="compositionally biased region" description="Basic and acidic residues" evidence="12">
    <location>
        <begin position="285"/>
        <end position="307"/>
    </location>
</feature>
<evidence type="ECO:0000256" key="2">
    <source>
        <dbReference type="ARBA" id="ARBA00005993"/>
    </source>
</evidence>